<feature type="compositionally biased region" description="Basic residues" evidence="1">
    <location>
        <begin position="32"/>
        <end position="45"/>
    </location>
</feature>
<sequence>MLRKRAGDRPKTSQAPIWGLGLSRPQRSGWCRARRARPPGARGKRPATPAQKRARRQATRFPSAGGARLGDKGAAGQAKRRGCGAARPAWPAPCSLPASPPLSPPAGRAPGAVQEGLRGPGHVRAAALPAPRARRLSWRGGASRCLRARALPPAAAWARAPGPGGGGARRLQGGGAGGPCGSRRPARPGRVPGGRARAHEADRPERRWRDVQTPALPHAASPLRRGLSNLPSSLPELGLERMPPKQCLKDG</sequence>
<reference evidence="3" key="1">
    <citation type="submission" date="2025-08" db="UniProtKB">
        <authorList>
            <consortium name="RefSeq"/>
        </authorList>
    </citation>
    <scope>IDENTIFICATION</scope>
    <source>
        <tissue evidence="3">Ear skin</tissue>
    </source>
</reference>
<proteinExistence type="predicted"/>
<dbReference type="Proteomes" id="UP000694856">
    <property type="component" value="Chromosome 31"/>
</dbReference>
<feature type="compositionally biased region" description="Gly residues" evidence="1">
    <location>
        <begin position="162"/>
        <end position="180"/>
    </location>
</feature>
<organism evidence="2 3">
    <name type="scientific">Camelus ferus</name>
    <name type="common">Wild bactrian camel</name>
    <name type="synonym">Camelus bactrianus ferus</name>
    <dbReference type="NCBI Taxonomy" id="419612"/>
    <lineage>
        <taxon>Eukaryota</taxon>
        <taxon>Metazoa</taxon>
        <taxon>Chordata</taxon>
        <taxon>Craniata</taxon>
        <taxon>Vertebrata</taxon>
        <taxon>Euteleostomi</taxon>
        <taxon>Mammalia</taxon>
        <taxon>Eutheria</taxon>
        <taxon>Laurasiatheria</taxon>
        <taxon>Artiodactyla</taxon>
        <taxon>Tylopoda</taxon>
        <taxon>Camelidae</taxon>
        <taxon>Camelus</taxon>
    </lineage>
</organism>
<feature type="region of interest" description="Disordered" evidence="1">
    <location>
        <begin position="1"/>
        <end position="117"/>
    </location>
</feature>
<feature type="region of interest" description="Disordered" evidence="1">
    <location>
        <begin position="156"/>
        <end position="251"/>
    </location>
</feature>
<gene>
    <name evidence="3" type="primary">LOC106729174</name>
</gene>
<keyword evidence="2" id="KW-1185">Reference proteome</keyword>
<feature type="compositionally biased region" description="Basic and acidic residues" evidence="1">
    <location>
        <begin position="197"/>
        <end position="210"/>
    </location>
</feature>
<evidence type="ECO:0000313" key="3">
    <source>
        <dbReference type="RefSeq" id="XP_032326730.1"/>
    </source>
</evidence>
<dbReference type="AlphaFoldDB" id="A0A8B8SAB2"/>
<name>A0A8B8SAB2_CAMFR</name>
<feature type="compositionally biased region" description="Low complexity" evidence="1">
    <location>
        <begin position="88"/>
        <end position="97"/>
    </location>
</feature>
<dbReference type="GO" id="GO:0003743">
    <property type="term" value="F:translation initiation factor activity"/>
    <property type="evidence" value="ECO:0007669"/>
    <property type="project" value="UniProtKB-KW"/>
</dbReference>
<protein>
    <submittedName>
        <fullName evidence="3">Translation initiation factor IF-2</fullName>
    </submittedName>
</protein>
<dbReference type="GeneID" id="106729174"/>
<feature type="compositionally biased region" description="Basic and acidic residues" evidence="1">
    <location>
        <begin position="238"/>
        <end position="251"/>
    </location>
</feature>
<keyword evidence="3" id="KW-0396">Initiation factor</keyword>
<evidence type="ECO:0000256" key="1">
    <source>
        <dbReference type="SAM" id="MobiDB-lite"/>
    </source>
</evidence>
<dbReference type="KEGG" id="cfr:106729174"/>
<accession>A0A8B8SAB2</accession>
<keyword evidence="3" id="KW-0648">Protein biosynthesis</keyword>
<dbReference type="RefSeq" id="XP_032326730.1">
    <property type="nucleotide sequence ID" value="XM_032470839.1"/>
</dbReference>
<evidence type="ECO:0000313" key="2">
    <source>
        <dbReference type="Proteomes" id="UP000694856"/>
    </source>
</evidence>
<feature type="compositionally biased region" description="Basic and acidic residues" evidence="1">
    <location>
        <begin position="1"/>
        <end position="11"/>
    </location>
</feature>